<dbReference type="InterPro" id="IPR033509">
    <property type="entry name" value="RNF146"/>
</dbReference>
<dbReference type="WBParaSite" id="Csp11.Scaffold580.g4553.t1">
    <property type="protein sequence ID" value="Csp11.Scaffold580.g4553.t1"/>
    <property type="gene ID" value="Csp11.Scaffold580.g4553"/>
</dbReference>
<dbReference type="Pfam" id="PF02825">
    <property type="entry name" value="WWE"/>
    <property type="match status" value="1"/>
</dbReference>
<dbReference type="STRING" id="1561998.A0A1I7TCG9"/>
<dbReference type="PANTHER" id="PTHR13417">
    <property type="entry name" value="E3 UBIQUITIN-PROTEIN LIGASE RNF146"/>
    <property type="match status" value="1"/>
</dbReference>
<dbReference type="PROSITE" id="PS50918">
    <property type="entry name" value="WWE"/>
    <property type="match status" value="1"/>
</dbReference>
<sequence length="107" mass="12851">MFTVTDDGKASTSTEALRRSDRPTRLKYYWIYQARNKGWYRYEPKNEKYLEECYLRNKPTCRLFIIGHTEKVVFSTFTQERIKDNGQDEDDLQKDKRPVNFPLETGN</sequence>
<evidence type="ECO:0000259" key="2">
    <source>
        <dbReference type="PROSITE" id="PS50918"/>
    </source>
</evidence>
<dbReference type="GO" id="GO:0006511">
    <property type="term" value="P:ubiquitin-dependent protein catabolic process"/>
    <property type="evidence" value="ECO:0007669"/>
    <property type="project" value="TreeGrafter"/>
</dbReference>
<evidence type="ECO:0000256" key="1">
    <source>
        <dbReference type="SAM" id="MobiDB-lite"/>
    </source>
</evidence>
<dbReference type="eggNOG" id="KOG0824">
    <property type="taxonomic scope" value="Eukaryota"/>
</dbReference>
<evidence type="ECO:0000313" key="4">
    <source>
        <dbReference type="WBParaSite" id="Csp11.Scaffold580.g4553.t1"/>
    </source>
</evidence>
<dbReference type="InterPro" id="IPR004170">
    <property type="entry name" value="WWE_dom"/>
</dbReference>
<organism evidence="3 4">
    <name type="scientific">Caenorhabditis tropicalis</name>
    <dbReference type="NCBI Taxonomy" id="1561998"/>
    <lineage>
        <taxon>Eukaryota</taxon>
        <taxon>Metazoa</taxon>
        <taxon>Ecdysozoa</taxon>
        <taxon>Nematoda</taxon>
        <taxon>Chromadorea</taxon>
        <taxon>Rhabditida</taxon>
        <taxon>Rhabditina</taxon>
        <taxon>Rhabditomorpha</taxon>
        <taxon>Rhabditoidea</taxon>
        <taxon>Rhabditidae</taxon>
        <taxon>Peloderinae</taxon>
        <taxon>Caenorhabditis</taxon>
    </lineage>
</organism>
<keyword evidence="3" id="KW-1185">Reference proteome</keyword>
<dbReference type="GO" id="GO:0016055">
    <property type="term" value="P:Wnt signaling pathway"/>
    <property type="evidence" value="ECO:0007669"/>
    <property type="project" value="InterPro"/>
</dbReference>
<proteinExistence type="predicted"/>
<dbReference type="GO" id="GO:0061630">
    <property type="term" value="F:ubiquitin protein ligase activity"/>
    <property type="evidence" value="ECO:0007669"/>
    <property type="project" value="InterPro"/>
</dbReference>
<dbReference type="AlphaFoldDB" id="A0A1I7TCG9"/>
<dbReference type="GO" id="GO:0005737">
    <property type="term" value="C:cytoplasm"/>
    <property type="evidence" value="ECO:0007669"/>
    <property type="project" value="TreeGrafter"/>
</dbReference>
<dbReference type="GO" id="GO:0072572">
    <property type="term" value="F:poly-ADP-D-ribose binding"/>
    <property type="evidence" value="ECO:0007669"/>
    <property type="project" value="InterPro"/>
</dbReference>
<feature type="domain" description="WWE" evidence="2">
    <location>
        <begin position="15"/>
        <end position="94"/>
    </location>
</feature>
<dbReference type="InterPro" id="IPR037197">
    <property type="entry name" value="WWE_dom_sf"/>
</dbReference>
<dbReference type="GO" id="GO:0005634">
    <property type="term" value="C:nucleus"/>
    <property type="evidence" value="ECO:0007669"/>
    <property type="project" value="TreeGrafter"/>
</dbReference>
<dbReference type="SMART" id="SM00678">
    <property type="entry name" value="WWE"/>
    <property type="match status" value="1"/>
</dbReference>
<feature type="region of interest" description="Disordered" evidence="1">
    <location>
        <begin position="84"/>
        <end position="107"/>
    </location>
</feature>
<dbReference type="InterPro" id="IPR018123">
    <property type="entry name" value="WWE-dom_subgr"/>
</dbReference>
<dbReference type="Proteomes" id="UP000095282">
    <property type="component" value="Unplaced"/>
</dbReference>
<evidence type="ECO:0000313" key="3">
    <source>
        <dbReference type="Proteomes" id="UP000095282"/>
    </source>
</evidence>
<dbReference type="GO" id="GO:0008270">
    <property type="term" value="F:zinc ion binding"/>
    <property type="evidence" value="ECO:0007669"/>
    <property type="project" value="InterPro"/>
</dbReference>
<accession>A0A1I7TCG9</accession>
<reference evidence="4" key="1">
    <citation type="submission" date="2016-11" db="UniProtKB">
        <authorList>
            <consortium name="WormBaseParasite"/>
        </authorList>
    </citation>
    <scope>IDENTIFICATION</scope>
</reference>
<dbReference type="PANTHER" id="PTHR13417:SF7">
    <property type="entry name" value="RING-TYPE DOMAIN-CONTAINING PROTEIN"/>
    <property type="match status" value="1"/>
</dbReference>
<protein>
    <submittedName>
        <fullName evidence="4">WWE domain-containing protein</fullName>
    </submittedName>
</protein>
<dbReference type="SUPFAM" id="SSF117839">
    <property type="entry name" value="WWE domain"/>
    <property type="match status" value="1"/>
</dbReference>
<dbReference type="Gene3D" id="3.30.720.50">
    <property type="match status" value="1"/>
</dbReference>
<name>A0A1I7TCG9_9PELO</name>